<evidence type="ECO:0000256" key="1">
    <source>
        <dbReference type="SAM" id="Phobius"/>
    </source>
</evidence>
<reference evidence="2" key="1">
    <citation type="journal article" date="2021" name="Genome Biol. Evol.">
        <title>A High-Quality Reference Genome for a Parasitic Bivalve with Doubly Uniparental Inheritance (Bivalvia: Unionida).</title>
        <authorList>
            <person name="Smith C.H."/>
        </authorList>
    </citation>
    <scope>NUCLEOTIDE SEQUENCE</scope>
    <source>
        <strain evidence="2">CHS0354</strain>
    </source>
</reference>
<organism evidence="2 3">
    <name type="scientific">Potamilus streckersoni</name>
    <dbReference type="NCBI Taxonomy" id="2493646"/>
    <lineage>
        <taxon>Eukaryota</taxon>
        <taxon>Metazoa</taxon>
        <taxon>Spiralia</taxon>
        <taxon>Lophotrochozoa</taxon>
        <taxon>Mollusca</taxon>
        <taxon>Bivalvia</taxon>
        <taxon>Autobranchia</taxon>
        <taxon>Heteroconchia</taxon>
        <taxon>Palaeoheterodonta</taxon>
        <taxon>Unionida</taxon>
        <taxon>Unionoidea</taxon>
        <taxon>Unionidae</taxon>
        <taxon>Ambleminae</taxon>
        <taxon>Lampsilini</taxon>
        <taxon>Potamilus</taxon>
    </lineage>
</organism>
<evidence type="ECO:0000313" key="2">
    <source>
        <dbReference type="EMBL" id="KAK3585116.1"/>
    </source>
</evidence>
<protein>
    <submittedName>
        <fullName evidence="2">Uncharacterized protein</fullName>
    </submittedName>
</protein>
<reference evidence="2" key="3">
    <citation type="submission" date="2023-05" db="EMBL/GenBank/DDBJ databases">
        <authorList>
            <person name="Smith C.H."/>
        </authorList>
    </citation>
    <scope>NUCLEOTIDE SEQUENCE</scope>
    <source>
        <strain evidence="2">CHS0354</strain>
        <tissue evidence="2">Mantle</tissue>
    </source>
</reference>
<dbReference type="EMBL" id="JAEAOA010000324">
    <property type="protein sequence ID" value="KAK3585116.1"/>
    <property type="molecule type" value="Genomic_DNA"/>
</dbReference>
<keyword evidence="1" id="KW-1133">Transmembrane helix</keyword>
<dbReference type="Proteomes" id="UP001195483">
    <property type="component" value="Unassembled WGS sequence"/>
</dbReference>
<evidence type="ECO:0000313" key="3">
    <source>
        <dbReference type="Proteomes" id="UP001195483"/>
    </source>
</evidence>
<keyword evidence="1" id="KW-0472">Membrane</keyword>
<reference evidence="2" key="2">
    <citation type="journal article" date="2021" name="Genome Biol. Evol.">
        <title>Developing a high-quality reference genome for a parasitic bivalve with doubly uniparental inheritance (Bivalvia: Unionida).</title>
        <authorList>
            <person name="Smith C.H."/>
        </authorList>
    </citation>
    <scope>NUCLEOTIDE SEQUENCE</scope>
    <source>
        <strain evidence="2">CHS0354</strain>
        <tissue evidence="2">Mantle</tissue>
    </source>
</reference>
<keyword evidence="1" id="KW-0812">Transmembrane</keyword>
<accession>A0AAE0S4F3</accession>
<proteinExistence type="predicted"/>
<comment type="caution">
    <text evidence="2">The sequence shown here is derived from an EMBL/GenBank/DDBJ whole genome shotgun (WGS) entry which is preliminary data.</text>
</comment>
<name>A0AAE0S4F3_9BIVA</name>
<dbReference type="AlphaFoldDB" id="A0AAE0S4F3"/>
<feature type="transmembrane region" description="Helical" evidence="1">
    <location>
        <begin position="360"/>
        <end position="378"/>
    </location>
</feature>
<dbReference type="Gene3D" id="3.40.50.300">
    <property type="entry name" value="P-loop containing nucleotide triphosphate hydrolases"/>
    <property type="match status" value="1"/>
</dbReference>
<dbReference type="InterPro" id="IPR027417">
    <property type="entry name" value="P-loop_NTPase"/>
</dbReference>
<gene>
    <name evidence="2" type="ORF">CHS0354_004308</name>
</gene>
<keyword evidence="3" id="KW-1185">Reference proteome</keyword>
<dbReference type="SUPFAM" id="SSF52540">
    <property type="entry name" value="P-loop containing nucleoside triphosphate hydrolases"/>
    <property type="match status" value="1"/>
</dbReference>
<sequence length="380" mass="42867">MSWMFSVGCLIRFTTMNIQLEQLGPIIKDRLAQIRDDNGSLLDETIRNLRIQRKVKNILLVGIPSAGKSSFINSLVSLILGKFLPVASVGQGVQQTHTYAAHRYEHFGITQDHLQGSLNEETARIIQPYLPNLDDFVGLSDANTDEIKEVLSLKVFGYLQPGIQINALFNLLRAGGVGYLKRIYAKSKAEWKTDIVIFVHSVASTQVPTKLIECLLEVIRPKHTLCPVDVDLYVVLTKMDKVRTGEVSKKTLEAIESDIASAFSFHGFKEYKLFKITNWCDTVGFLNSSADSPCELDERSVTLNNQLLKLLRNVSIPKAEQEPIEEITDFQSFLPEIYMWCARINTIVQAHLELWGARDILYAGIFGFILILVVYFLLAR</sequence>